<evidence type="ECO:0000313" key="2">
    <source>
        <dbReference type="EMBL" id="KWV47902.1"/>
    </source>
</evidence>
<dbReference type="Proteomes" id="UP000068164">
    <property type="component" value="Unassembled WGS sequence"/>
</dbReference>
<reference evidence="2 3" key="1">
    <citation type="submission" date="2015-11" db="EMBL/GenBank/DDBJ databases">
        <title>Draft Genome Sequence of the Strain BR 10423 (Rhizobium sp.) isolated from nodules of Mimosa pudica.</title>
        <authorList>
            <person name="Barauna A.C."/>
            <person name="Zilli J.E."/>
            <person name="Simoes-Araujo J.L."/>
            <person name="Reis V.M."/>
            <person name="James E.K."/>
            <person name="Reis F.B.Jr."/>
            <person name="Rouws L.F."/>
            <person name="Passos S.R."/>
            <person name="Gois S.R."/>
        </authorList>
    </citation>
    <scope>NUCLEOTIDE SEQUENCE [LARGE SCALE GENOMIC DNA]</scope>
    <source>
        <strain evidence="2 3">BR10423</strain>
    </source>
</reference>
<accession>A0A120FIR1</accession>
<dbReference type="InterPro" id="IPR054253">
    <property type="entry name" value="DUF6984"/>
</dbReference>
<feature type="domain" description="DUF6984" evidence="1">
    <location>
        <begin position="6"/>
        <end position="105"/>
    </location>
</feature>
<dbReference type="OrthoDB" id="8400059at2"/>
<sequence length="119" mass="13492">MSRAWRDLTPGERSLMDVLLTKQFPGVEALRSQLETARVSRIDAEGSLQFRVRGPLAEVPERVPTEGYYFDADVDYRPAVNVLLHVVEGKIHELEVYKDDGSPIKVSLATLDLDRFHLL</sequence>
<name>A0A120FIR1_9HYPH</name>
<proteinExistence type="predicted"/>
<organism evidence="2 3">
    <name type="scientific">Rhizobium altiplani</name>
    <dbReference type="NCBI Taxonomy" id="1864509"/>
    <lineage>
        <taxon>Bacteria</taxon>
        <taxon>Pseudomonadati</taxon>
        <taxon>Pseudomonadota</taxon>
        <taxon>Alphaproteobacteria</taxon>
        <taxon>Hyphomicrobiales</taxon>
        <taxon>Rhizobiaceae</taxon>
        <taxon>Rhizobium/Agrobacterium group</taxon>
        <taxon>Rhizobium</taxon>
    </lineage>
</organism>
<dbReference type="AlphaFoldDB" id="A0A120FIR1"/>
<protein>
    <recommendedName>
        <fullName evidence="1">DUF6984 domain-containing protein</fullName>
    </recommendedName>
</protein>
<dbReference type="Pfam" id="PF22480">
    <property type="entry name" value="DUF6984"/>
    <property type="match status" value="1"/>
</dbReference>
<comment type="caution">
    <text evidence="2">The sequence shown here is derived from an EMBL/GenBank/DDBJ whole genome shotgun (WGS) entry which is preliminary data.</text>
</comment>
<gene>
    <name evidence="2" type="ORF">AS026_12545</name>
</gene>
<evidence type="ECO:0000313" key="3">
    <source>
        <dbReference type="Proteomes" id="UP000068164"/>
    </source>
</evidence>
<keyword evidence="3" id="KW-1185">Reference proteome</keyword>
<evidence type="ECO:0000259" key="1">
    <source>
        <dbReference type="Pfam" id="PF22480"/>
    </source>
</evidence>
<dbReference type="EMBL" id="LNCD01000101">
    <property type="protein sequence ID" value="KWV47902.1"/>
    <property type="molecule type" value="Genomic_DNA"/>
</dbReference>